<dbReference type="Gene3D" id="6.10.140.1230">
    <property type="match status" value="1"/>
</dbReference>
<dbReference type="Pfam" id="PF03357">
    <property type="entry name" value="Snf7"/>
    <property type="match status" value="1"/>
</dbReference>
<accession>A0A9Q0F7F8</accession>
<dbReference type="GO" id="GO:0009898">
    <property type="term" value="C:cytoplasmic side of plasma membrane"/>
    <property type="evidence" value="ECO:0007669"/>
    <property type="project" value="TreeGrafter"/>
</dbReference>
<feature type="region of interest" description="Disordered" evidence="1">
    <location>
        <begin position="370"/>
        <end position="432"/>
    </location>
</feature>
<evidence type="ECO:0000256" key="1">
    <source>
        <dbReference type="SAM" id="MobiDB-lite"/>
    </source>
</evidence>
<sequence>MESNSSVKELIRKQVPDWDDETIATARFKAFNGQRSDWESKYQFWRDLILKTSRHLGLFIISASQVKNEWFNRGGLSPLCLDDVLLLMYSEGDIVLSKDVVDPTSGRISQLFQKMRNLMVRSTAKPELLFEEPVILTSLLKDKAAEIVDLLNESNWTSSCVVTMKKFQSLCGGPNEASAILSHLSGSGKAQYLSVNRKEFVEGVKISLSSMPVSSISSLDTDILHLIWTTEKLEEQIGVLDRRYETSRKLALAALNSGSKKVALRHARELKLASESREKCCTFLNRVEEILNVIANAESTKKVSEAIQIGAQAMKENRITVEEVEHCLEEFEEYADSQKQVEKALESTPSYVGIEDEDIEEEFRKLQLELGSEDLQPPIQQDGVNRMSGKENVAESTESADSLSGALLNLKLQDASEKKPVNQDVDPRLEAA</sequence>
<reference evidence="2" key="2">
    <citation type="journal article" date="2023" name="Plants (Basel)">
        <title>Annotation of the Turnera subulata (Passifloraceae) Draft Genome Reveals the S-Locus Evolved after the Divergence of Turneroideae from Passifloroideae in a Stepwise Manner.</title>
        <authorList>
            <person name="Henning P.M."/>
            <person name="Roalson E.H."/>
            <person name="Mir W."/>
            <person name="McCubbin A.G."/>
            <person name="Shore J.S."/>
        </authorList>
    </citation>
    <scope>NUCLEOTIDE SEQUENCE</scope>
    <source>
        <strain evidence="2">F60SS</strain>
    </source>
</reference>
<dbReference type="AlphaFoldDB" id="A0A9Q0F7F8"/>
<feature type="compositionally biased region" description="Basic and acidic residues" evidence="1">
    <location>
        <begin position="414"/>
        <end position="432"/>
    </location>
</feature>
<dbReference type="EMBL" id="JAKUCV010006856">
    <property type="protein sequence ID" value="KAJ4825575.1"/>
    <property type="molecule type" value="Genomic_DNA"/>
</dbReference>
<name>A0A9Q0F7F8_9ROSI</name>
<dbReference type="InterPro" id="IPR005024">
    <property type="entry name" value="Snf7_fam"/>
</dbReference>
<evidence type="ECO:0000313" key="3">
    <source>
        <dbReference type="Proteomes" id="UP001141552"/>
    </source>
</evidence>
<dbReference type="GO" id="GO:0032511">
    <property type="term" value="P:late endosome to vacuole transport via multivesicular body sorting pathway"/>
    <property type="evidence" value="ECO:0007669"/>
    <property type="project" value="TreeGrafter"/>
</dbReference>
<gene>
    <name evidence="2" type="ORF">Tsubulata_006510</name>
</gene>
<evidence type="ECO:0008006" key="4">
    <source>
        <dbReference type="Google" id="ProtNLM"/>
    </source>
</evidence>
<dbReference type="GO" id="GO:0000815">
    <property type="term" value="C:ESCRT III complex"/>
    <property type="evidence" value="ECO:0007669"/>
    <property type="project" value="TreeGrafter"/>
</dbReference>
<dbReference type="OrthoDB" id="10250120at2759"/>
<dbReference type="GO" id="GO:0006900">
    <property type="term" value="P:vesicle budding from membrane"/>
    <property type="evidence" value="ECO:0007669"/>
    <property type="project" value="TreeGrafter"/>
</dbReference>
<comment type="caution">
    <text evidence="2">The sequence shown here is derived from an EMBL/GenBank/DDBJ whole genome shotgun (WGS) entry which is preliminary data.</text>
</comment>
<dbReference type="GO" id="GO:0005771">
    <property type="term" value="C:multivesicular body"/>
    <property type="evidence" value="ECO:0007669"/>
    <property type="project" value="TreeGrafter"/>
</dbReference>
<dbReference type="Proteomes" id="UP001141552">
    <property type="component" value="Unassembled WGS sequence"/>
</dbReference>
<dbReference type="Pfam" id="PF25880">
    <property type="entry name" value="WHD_CHMP7_1st"/>
    <property type="match status" value="1"/>
</dbReference>
<dbReference type="PANTHER" id="PTHR22761">
    <property type="entry name" value="CHARGED MULTIVESICULAR BODY PROTEIN"/>
    <property type="match status" value="1"/>
</dbReference>
<evidence type="ECO:0000313" key="2">
    <source>
        <dbReference type="EMBL" id="KAJ4825575.1"/>
    </source>
</evidence>
<organism evidence="2 3">
    <name type="scientific">Turnera subulata</name>
    <dbReference type="NCBI Taxonomy" id="218843"/>
    <lineage>
        <taxon>Eukaryota</taxon>
        <taxon>Viridiplantae</taxon>
        <taxon>Streptophyta</taxon>
        <taxon>Embryophyta</taxon>
        <taxon>Tracheophyta</taxon>
        <taxon>Spermatophyta</taxon>
        <taxon>Magnoliopsida</taxon>
        <taxon>eudicotyledons</taxon>
        <taxon>Gunneridae</taxon>
        <taxon>Pentapetalae</taxon>
        <taxon>rosids</taxon>
        <taxon>fabids</taxon>
        <taxon>Malpighiales</taxon>
        <taxon>Passifloraceae</taxon>
        <taxon>Turnera</taxon>
    </lineage>
</organism>
<protein>
    <recommendedName>
        <fullName evidence="4">Charged multivesicular body protein 7</fullName>
    </recommendedName>
</protein>
<reference evidence="2" key="1">
    <citation type="submission" date="2022-02" db="EMBL/GenBank/DDBJ databases">
        <authorList>
            <person name="Henning P.M."/>
            <person name="McCubbin A.G."/>
            <person name="Shore J.S."/>
        </authorList>
    </citation>
    <scope>NUCLEOTIDE SEQUENCE</scope>
    <source>
        <strain evidence="2">F60SS</strain>
        <tissue evidence="2">Leaves</tissue>
    </source>
</reference>
<proteinExistence type="predicted"/>
<keyword evidence="3" id="KW-1185">Reference proteome</keyword>
<dbReference type="PANTHER" id="PTHR22761:SF7">
    <property type="entry name" value="SNF7 FAMILY PROTEIN"/>
    <property type="match status" value="1"/>
</dbReference>